<evidence type="ECO:0000256" key="1">
    <source>
        <dbReference type="ARBA" id="ARBA00001933"/>
    </source>
</evidence>
<evidence type="ECO:0000256" key="10">
    <source>
        <dbReference type="ARBA" id="ARBA00023239"/>
    </source>
</evidence>
<dbReference type="InterPro" id="IPR036052">
    <property type="entry name" value="TrpB-like_PALP_sf"/>
</dbReference>
<feature type="domain" description="Tryptophan synthase beta chain-like PALP" evidence="12">
    <location>
        <begin position="62"/>
        <end position="378"/>
    </location>
</feature>
<keyword evidence="8" id="KW-0663">Pyridoxal phosphate</keyword>
<dbReference type="EMBL" id="CP034550">
    <property type="protein sequence ID" value="QFZ20848.1"/>
    <property type="molecule type" value="Genomic_DNA"/>
</dbReference>
<evidence type="ECO:0000256" key="11">
    <source>
        <dbReference type="ARBA" id="ARBA00049047"/>
    </source>
</evidence>
<reference evidence="14" key="1">
    <citation type="journal article" date="2021" name="Curr. Microbiol.">
        <title>Complete genome of nocamycin-producing strain Saccharothrix syringae NRRL B-16468 reveals the biosynthetic potential for secondary metabolites.</title>
        <authorList>
            <person name="Mo X."/>
            <person name="Yang S."/>
        </authorList>
    </citation>
    <scope>NUCLEOTIDE SEQUENCE [LARGE SCALE GENOMIC DNA]</scope>
    <source>
        <strain evidence="14">ATCC 51364 / DSM 43886 / JCM 6844 / KCTC 9398 / NBRC 14523 / NRRL B-16468 / INA 2240</strain>
    </source>
</reference>
<dbReference type="PANTHER" id="PTHR48077">
    <property type="entry name" value="TRYPTOPHAN SYNTHASE-RELATED"/>
    <property type="match status" value="1"/>
</dbReference>
<organism evidence="13 14">
    <name type="scientific">Saccharothrix syringae</name>
    <name type="common">Nocardiopsis syringae</name>
    <dbReference type="NCBI Taxonomy" id="103733"/>
    <lineage>
        <taxon>Bacteria</taxon>
        <taxon>Bacillati</taxon>
        <taxon>Actinomycetota</taxon>
        <taxon>Actinomycetes</taxon>
        <taxon>Pseudonocardiales</taxon>
        <taxon>Pseudonocardiaceae</taxon>
        <taxon>Saccharothrix</taxon>
    </lineage>
</organism>
<dbReference type="Pfam" id="PF00291">
    <property type="entry name" value="PALP"/>
    <property type="match status" value="1"/>
</dbReference>
<evidence type="ECO:0000256" key="7">
    <source>
        <dbReference type="ARBA" id="ARBA00022822"/>
    </source>
</evidence>
<keyword evidence="6" id="KW-0028">Amino-acid biosynthesis</keyword>
<comment type="catalytic activity">
    <reaction evidence="11">
        <text>(1S,2R)-1-C-(indol-3-yl)glycerol 3-phosphate + L-serine = D-glyceraldehyde 3-phosphate + L-tryptophan + H2O</text>
        <dbReference type="Rhea" id="RHEA:10532"/>
        <dbReference type="ChEBI" id="CHEBI:15377"/>
        <dbReference type="ChEBI" id="CHEBI:33384"/>
        <dbReference type="ChEBI" id="CHEBI:57912"/>
        <dbReference type="ChEBI" id="CHEBI:58866"/>
        <dbReference type="ChEBI" id="CHEBI:59776"/>
        <dbReference type="EC" id="4.2.1.20"/>
    </reaction>
</comment>
<dbReference type="InterPro" id="IPR023026">
    <property type="entry name" value="Trp_synth_beta/beta-like"/>
</dbReference>
<name>A0A5Q0H3R4_SACSY</name>
<proteinExistence type="inferred from homology"/>
<evidence type="ECO:0000256" key="3">
    <source>
        <dbReference type="ARBA" id="ARBA00009982"/>
    </source>
</evidence>
<comment type="pathway">
    <text evidence="2">Amino-acid biosynthesis; L-tryptophan biosynthesis; L-tryptophan from chorismate: step 5/5.</text>
</comment>
<evidence type="ECO:0000256" key="5">
    <source>
        <dbReference type="ARBA" id="ARBA00012043"/>
    </source>
</evidence>
<evidence type="ECO:0000313" key="13">
    <source>
        <dbReference type="EMBL" id="QFZ20848.1"/>
    </source>
</evidence>
<keyword evidence="9" id="KW-0057">Aromatic amino acid biosynthesis</keyword>
<keyword evidence="10" id="KW-0456">Lyase</keyword>
<dbReference type="EC" id="4.2.1.20" evidence="5"/>
<evidence type="ECO:0000256" key="2">
    <source>
        <dbReference type="ARBA" id="ARBA00004733"/>
    </source>
</evidence>
<dbReference type="PANTHER" id="PTHR48077:SF6">
    <property type="entry name" value="TRYPTOPHAN SYNTHASE"/>
    <property type="match status" value="1"/>
</dbReference>
<keyword evidence="7" id="KW-0822">Tryptophan biosynthesis</keyword>
<evidence type="ECO:0000256" key="4">
    <source>
        <dbReference type="ARBA" id="ARBA00011270"/>
    </source>
</evidence>
<evidence type="ECO:0000259" key="12">
    <source>
        <dbReference type="Pfam" id="PF00291"/>
    </source>
</evidence>
<dbReference type="GO" id="GO:0004834">
    <property type="term" value="F:tryptophan synthase activity"/>
    <property type="evidence" value="ECO:0007669"/>
    <property type="project" value="UniProtKB-EC"/>
</dbReference>
<comment type="subunit">
    <text evidence="4">Tetramer of two alpha and two beta chains.</text>
</comment>
<comment type="cofactor">
    <cofactor evidence="1">
        <name>pyridoxal 5'-phosphate</name>
        <dbReference type="ChEBI" id="CHEBI:597326"/>
    </cofactor>
</comment>
<comment type="similarity">
    <text evidence="3">Belongs to the TrpB family.</text>
</comment>
<dbReference type="SUPFAM" id="SSF53686">
    <property type="entry name" value="Tryptophan synthase beta subunit-like PLP-dependent enzymes"/>
    <property type="match status" value="1"/>
</dbReference>
<dbReference type="RefSeq" id="WP_033433834.1">
    <property type="nucleotide sequence ID" value="NZ_CP034550.1"/>
</dbReference>
<accession>A0A5Q0H3R4</accession>
<keyword evidence="14" id="KW-1185">Reference proteome</keyword>
<dbReference type="AlphaFoldDB" id="A0A5Q0H3R4"/>
<dbReference type="GO" id="GO:0005737">
    <property type="term" value="C:cytoplasm"/>
    <property type="evidence" value="ECO:0007669"/>
    <property type="project" value="TreeGrafter"/>
</dbReference>
<dbReference type="OrthoDB" id="9766131at2"/>
<evidence type="ECO:0000256" key="6">
    <source>
        <dbReference type="ARBA" id="ARBA00022605"/>
    </source>
</evidence>
<evidence type="ECO:0000256" key="8">
    <source>
        <dbReference type="ARBA" id="ARBA00022898"/>
    </source>
</evidence>
<evidence type="ECO:0000256" key="9">
    <source>
        <dbReference type="ARBA" id="ARBA00023141"/>
    </source>
</evidence>
<dbReference type="Gene3D" id="3.40.50.1100">
    <property type="match status" value="2"/>
</dbReference>
<dbReference type="Proteomes" id="UP000325787">
    <property type="component" value="Chromosome"/>
</dbReference>
<sequence>MIDALLNLSAHCPGTVLDPETDEPITLDRLAAVLPPSLAGLELSTDPLVPVPEPLRERFARYRPTPLFEARAFAEAVGNGCRVFVKDEGATPSGNHKANSAWWVAYHCARDGIGRITTETTGNWGIALALAAAEFDLEVLCFIDAASLRARPDRAELMRAAGARVEVVHPDDDARFDPLVLSANHAVEHTRRQPGARYVFGSVYNYFILPQTIVGLEAREQLGDLRPDVVVGSCGGGANLLGVSGTFLADRLAGADGPEVVCAESELCPIVSKGVWGRYSIDDQGFYPKLRTYGLERLLGTDYIGGLGSTIVAAPVARCHAEGLIRTTTVGVDQARVAAALFAETEGPRVALETGYQLAAVIAEAHRAPDRSILVNISSVGAAATFA</sequence>
<evidence type="ECO:0000313" key="14">
    <source>
        <dbReference type="Proteomes" id="UP000325787"/>
    </source>
</evidence>
<dbReference type="GO" id="GO:0052684">
    <property type="term" value="F:L-serine hydro-lyase (adding indole, L-tryptophan-forming) activity"/>
    <property type="evidence" value="ECO:0007669"/>
    <property type="project" value="TreeGrafter"/>
</dbReference>
<protein>
    <recommendedName>
        <fullName evidence="5">tryptophan synthase</fullName>
        <ecNumber evidence="5">4.2.1.20</ecNumber>
    </recommendedName>
</protein>
<dbReference type="InterPro" id="IPR001926">
    <property type="entry name" value="TrpB-like_PALP"/>
</dbReference>
<gene>
    <name evidence="13" type="ORF">EKG83_28750</name>
</gene>
<dbReference type="KEGG" id="ssyi:EKG83_28750"/>